<keyword evidence="3" id="KW-0813">Transport</keyword>
<feature type="signal peptide" evidence="5">
    <location>
        <begin position="1"/>
        <end position="21"/>
    </location>
</feature>
<evidence type="ECO:0000256" key="5">
    <source>
        <dbReference type="SAM" id="SignalP"/>
    </source>
</evidence>
<dbReference type="PANTHER" id="PTHR43649">
    <property type="entry name" value="ARABINOSE-BINDING PROTEIN-RELATED"/>
    <property type="match status" value="1"/>
</dbReference>
<dbReference type="PROSITE" id="PS51257">
    <property type="entry name" value="PROKAR_LIPOPROTEIN"/>
    <property type="match status" value="1"/>
</dbReference>
<accession>A0ABR7PDM9</accession>
<comment type="similarity">
    <text evidence="2">Belongs to the bacterial solute-binding protein 1 family.</text>
</comment>
<dbReference type="InterPro" id="IPR050490">
    <property type="entry name" value="Bact_solute-bd_prot1"/>
</dbReference>
<dbReference type="Proteomes" id="UP000661649">
    <property type="component" value="Unassembled WGS sequence"/>
</dbReference>
<keyword evidence="7" id="KW-1185">Reference proteome</keyword>
<name>A0ABR7PDM9_9FIRM</name>
<dbReference type="PANTHER" id="PTHR43649:SF31">
    <property type="entry name" value="SN-GLYCEROL-3-PHOSPHATE-BINDING PERIPLASMIC PROTEIN UGPB"/>
    <property type="match status" value="1"/>
</dbReference>
<evidence type="ECO:0000313" key="7">
    <source>
        <dbReference type="Proteomes" id="UP000661649"/>
    </source>
</evidence>
<comment type="caution">
    <text evidence="6">The sequence shown here is derived from an EMBL/GenBank/DDBJ whole genome shotgun (WGS) entry which is preliminary data.</text>
</comment>
<comment type="subcellular location">
    <subcellularLocation>
        <location evidence="1">Cell envelope</location>
    </subcellularLocation>
</comment>
<evidence type="ECO:0000313" key="6">
    <source>
        <dbReference type="EMBL" id="MBC8629433.1"/>
    </source>
</evidence>
<dbReference type="SUPFAM" id="SSF53850">
    <property type="entry name" value="Periplasmic binding protein-like II"/>
    <property type="match status" value="1"/>
</dbReference>
<evidence type="ECO:0000256" key="2">
    <source>
        <dbReference type="ARBA" id="ARBA00008520"/>
    </source>
</evidence>
<organism evidence="6 7">
    <name type="scientific">Blautia stercoris</name>
    <dbReference type="NCBI Taxonomy" id="871664"/>
    <lineage>
        <taxon>Bacteria</taxon>
        <taxon>Bacillati</taxon>
        <taxon>Bacillota</taxon>
        <taxon>Clostridia</taxon>
        <taxon>Lachnospirales</taxon>
        <taxon>Lachnospiraceae</taxon>
        <taxon>Blautia</taxon>
    </lineage>
</organism>
<gene>
    <name evidence="6" type="ORF">H8712_12575</name>
</gene>
<dbReference type="InterPro" id="IPR006059">
    <property type="entry name" value="SBP"/>
</dbReference>
<dbReference type="Pfam" id="PF01547">
    <property type="entry name" value="SBP_bac_1"/>
    <property type="match status" value="1"/>
</dbReference>
<protein>
    <submittedName>
        <fullName evidence="6">Sugar ABC transporter substrate-binding protein</fullName>
    </submittedName>
</protein>
<dbReference type="RefSeq" id="WP_187558981.1">
    <property type="nucleotide sequence ID" value="NZ_JACRTP010000005.1"/>
</dbReference>
<reference evidence="6 7" key="1">
    <citation type="submission" date="2020-08" db="EMBL/GenBank/DDBJ databases">
        <title>Genome public.</title>
        <authorList>
            <person name="Liu C."/>
            <person name="Sun Q."/>
        </authorList>
    </citation>
    <scope>NUCLEOTIDE SEQUENCE [LARGE SCALE GENOMIC DNA]</scope>
    <source>
        <strain evidence="6 7">3_YM_SP_D4_24.mj</strain>
    </source>
</reference>
<dbReference type="Gene3D" id="3.40.190.10">
    <property type="entry name" value="Periplasmic binding protein-like II"/>
    <property type="match status" value="1"/>
</dbReference>
<evidence type="ECO:0000256" key="1">
    <source>
        <dbReference type="ARBA" id="ARBA00004196"/>
    </source>
</evidence>
<dbReference type="CDD" id="cd13585">
    <property type="entry name" value="PBP2_TMBP_like"/>
    <property type="match status" value="1"/>
</dbReference>
<evidence type="ECO:0000256" key="3">
    <source>
        <dbReference type="ARBA" id="ARBA00022448"/>
    </source>
</evidence>
<proteinExistence type="inferred from homology"/>
<feature type="chain" id="PRO_5046934303" evidence="5">
    <location>
        <begin position="22"/>
        <end position="463"/>
    </location>
</feature>
<sequence>MKLKKLVSAGLVAVMATSLLAGCGGSKDSSETADGKKNLSIFIFANDHESTVYKSMIDQYKKDHVDTIGNIDVQITTQDEYSKTLTGMMTAGDLPDIFYVGPESVEQFVENGYIEDLQPILDKKGISTDGMLAQEALDSYRYDGDKTGSGDLYALPKDASVFAYAYNKDLFDEAGLDYPDPENPYTYDEFIEVCKKLTKDTDGDGEIDQWGCGFANAFMLQPFVWSNGASYLSDDHKTVTIDTPEFKEALQKYVDCTLELGITPTVEQDASLGVYQRWLAGQEAFYACGTWDVAAFMDKETFPFNWDLCAYPTLSTGKSMTWLGTVGFCVSANSKNKEEATELVSYLCTDDAGQKQLSGIEGGQSIQLPNMKDLADGEFMTAIEDGTLAFPSNVNVFFNYLQGTDKYEGRFQETTYTPNAEWNDIFLEGLDNVKNGSMTVDEYIEQVQPQMQASLDEAWESVE</sequence>
<dbReference type="EMBL" id="JACRTP010000005">
    <property type="protein sequence ID" value="MBC8629433.1"/>
    <property type="molecule type" value="Genomic_DNA"/>
</dbReference>
<evidence type="ECO:0000256" key="4">
    <source>
        <dbReference type="ARBA" id="ARBA00022729"/>
    </source>
</evidence>
<keyword evidence="4 5" id="KW-0732">Signal</keyword>